<accession>A0A2T0MCS1</accession>
<dbReference type="InterPro" id="IPR007016">
    <property type="entry name" value="O-antigen_ligase-rel_domated"/>
</dbReference>
<keyword evidence="3 5" id="KW-1133">Transmembrane helix</keyword>
<gene>
    <name evidence="7" type="ORF">CLV81_3707</name>
</gene>
<keyword evidence="8" id="KW-1185">Reference proteome</keyword>
<dbReference type="EMBL" id="PVYX01000002">
    <property type="protein sequence ID" value="PRX55298.1"/>
    <property type="molecule type" value="Genomic_DNA"/>
</dbReference>
<feature type="transmembrane region" description="Helical" evidence="5">
    <location>
        <begin position="341"/>
        <end position="359"/>
    </location>
</feature>
<dbReference type="AlphaFoldDB" id="A0A2T0MCS1"/>
<feature type="transmembrane region" description="Helical" evidence="5">
    <location>
        <begin position="64"/>
        <end position="81"/>
    </location>
</feature>
<feature type="transmembrane region" description="Helical" evidence="5">
    <location>
        <begin position="7"/>
        <end position="25"/>
    </location>
</feature>
<dbReference type="Pfam" id="PF04932">
    <property type="entry name" value="Wzy_C"/>
    <property type="match status" value="1"/>
</dbReference>
<evidence type="ECO:0000256" key="5">
    <source>
        <dbReference type="SAM" id="Phobius"/>
    </source>
</evidence>
<feature type="transmembrane region" description="Helical" evidence="5">
    <location>
        <begin position="158"/>
        <end position="176"/>
    </location>
</feature>
<feature type="transmembrane region" description="Helical" evidence="5">
    <location>
        <begin position="183"/>
        <end position="216"/>
    </location>
</feature>
<keyword evidence="4 5" id="KW-0472">Membrane</keyword>
<feature type="transmembrane region" description="Helical" evidence="5">
    <location>
        <begin position="31"/>
        <end position="52"/>
    </location>
</feature>
<feature type="transmembrane region" description="Helical" evidence="5">
    <location>
        <begin position="308"/>
        <end position="329"/>
    </location>
</feature>
<dbReference type="PANTHER" id="PTHR37422">
    <property type="entry name" value="TEICHURONIC ACID BIOSYNTHESIS PROTEIN TUAE"/>
    <property type="match status" value="1"/>
</dbReference>
<dbReference type="GO" id="GO:0016020">
    <property type="term" value="C:membrane"/>
    <property type="evidence" value="ECO:0007669"/>
    <property type="project" value="UniProtKB-SubCell"/>
</dbReference>
<feature type="domain" description="O-antigen ligase-related" evidence="6">
    <location>
        <begin position="193"/>
        <end position="325"/>
    </location>
</feature>
<comment type="subcellular location">
    <subcellularLocation>
        <location evidence="1">Membrane</location>
        <topology evidence="1">Multi-pass membrane protein</topology>
    </subcellularLocation>
</comment>
<feature type="transmembrane region" description="Helical" evidence="5">
    <location>
        <begin position="125"/>
        <end position="146"/>
    </location>
</feature>
<evidence type="ECO:0000256" key="4">
    <source>
        <dbReference type="ARBA" id="ARBA00023136"/>
    </source>
</evidence>
<comment type="caution">
    <text evidence="7">The sequence shown here is derived from an EMBL/GenBank/DDBJ whole genome shotgun (WGS) entry which is preliminary data.</text>
</comment>
<keyword evidence="7" id="KW-0436">Ligase</keyword>
<dbReference type="PANTHER" id="PTHR37422:SF17">
    <property type="entry name" value="O-ANTIGEN LIGASE"/>
    <property type="match status" value="1"/>
</dbReference>
<dbReference type="GO" id="GO:0016874">
    <property type="term" value="F:ligase activity"/>
    <property type="evidence" value="ECO:0007669"/>
    <property type="project" value="UniProtKB-KW"/>
</dbReference>
<feature type="transmembrane region" description="Helical" evidence="5">
    <location>
        <begin position="365"/>
        <end position="385"/>
    </location>
</feature>
<keyword evidence="2 5" id="KW-0812">Transmembrane</keyword>
<evidence type="ECO:0000256" key="3">
    <source>
        <dbReference type="ARBA" id="ARBA00022989"/>
    </source>
</evidence>
<name>A0A2T0MCS1_9FLAO</name>
<evidence type="ECO:0000313" key="7">
    <source>
        <dbReference type="EMBL" id="PRX55298.1"/>
    </source>
</evidence>
<feature type="transmembrane region" description="Helical" evidence="5">
    <location>
        <begin position="93"/>
        <end position="113"/>
    </location>
</feature>
<feature type="transmembrane region" description="Helical" evidence="5">
    <location>
        <begin position="277"/>
        <end position="296"/>
    </location>
</feature>
<evidence type="ECO:0000259" key="6">
    <source>
        <dbReference type="Pfam" id="PF04932"/>
    </source>
</evidence>
<evidence type="ECO:0000313" key="8">
    <source>
        <dbReference type="Proteomes" id="UP000237640"/>
    </source>
</evidence>
<evidence type="ECO:0000256" key="1">
    <source>
        <dbReference type="ARBA" id="ARBA00004141"/>
    </source>
</evidence>
<sequence>MIRLISTINDYCLYLLVFSVTFEYWDPFKLVGSYSVTFFMTMFYFATWVPLISKNFSFHPLKKFVIPLLLLIVVGFVFSALNSQYVDEMRFAFHQRALLLIVLMTFIASHIYNKPKILPFVLNSYIASILLLFLLVTLGQGVTYIHGRIYLFGENPNVLGVKAVLAFLIAMSKLISNFSFKRMAIIVPICLPFISLTVLSGSRGAFISMFLGLGVLLFFRKTGVVNKWAIFIIGVFASSFLISYLLETNPVIASRLLETVEKGDTGRNVLWDAAFNIIADHTIIGTGFAGVIPMMYAYSGIPKNPHNIFLYLFISCGLPGILLFITFLVRLAKSLLRHYRVYGNSLNLVLFVIVIFNMSKQGGSIGKILFWLFFAILIGSTAHVLPNYNKQKRLTE</sequence>
<dbReference type="InterPro" id="IPR051533">
    <property type="entry name" value="WaaL-like"/>
</dbReference>
<feature type="transmembrane region" description="Helical" evidence="5">
    <location>
        <begin position="228"/>
        <end position="246"/>
    </location>
</feature>
<evidence type="ECO:0000256" key="2">
    <source>
        <dbReference type="ARBA" id="ARBA00022692"/>
    </source>
</evidence>
<protein>
    <submittedName>
        <fullName evidence="7">O-antigen ligase</fullName>
    </submittedName>
</protein>
<proteinExistence type="predicted"/>
<reference evidence="7 8" key="1">
    <citation type="submission" date="2018-03" db="EMBL/GenBank/DDBJ databases">
        <title>Genomic Encyclopedia of Archaeal and Bacterial Type Strains, Phase II (KMG-II): from individual species to whole genera.</title>
        <authorList>
            <person name="Goeker M."/>
        </authorList>
    </citation>
    <scope>NUCLEOTIDE SEQUENCE [LARGE SCALE GENOMIC DNA]</scope>
    <source>
        <strain evidence="7 8">DSM 25027</strain>
    </source>
</reference>
<organism evidence="7 8">
    <name type="scientific">Flagellimonas meridianipacifica</name>
    <dbReference type="NCBI Taxonomy" id="1080225"/>
    <lineage>
        <taxon>Bacteria</taxon>
        <taxon>Pseudomonadati</taxon>
        <taxon>Bacteroidota</taxon>
        <taxon>Flavobacteriia</taxon>
        <taxon>Flavobacteriales</taxon>
        <taxon>Flavobacteriaceae</taxon>
        <taxon>Flagellimonas</taxon>
    </lineage>
</organism>
<dbReference type="Proteomes" id="UP000237640">
    <property type="component" value="Unassembled WGS sequence"/>
</dbReference>